<keyword evidence="2" id="KW-1133">Transmembrane helix</keyword>
<dbReference type="AlphaFoldDB" id="A0A2S2NZT3"/>
<proteinExistence type="predicted"/>
<dbReference type="PANTHER" id="PTHR12877:SF15">
    <property type="entry name" value="RHO GUANINE NUCLEOTIDE EXCHANGE FACTOR 17"/>
    <property type="match status" value="1"/>
</dbReference>
<sequence length="226" mass="24672">MPIIHLCILYLYSGICVCTVMLYGNGYLPVYRFQHSFVIGGDSNRSITNMVVSGMGVWLSLQNSAVLRLVHSITYEILAEVNTAPAVTKMLSSCDDIIRQHKAACLRVTSLLAVKDLLWIGTSAGVVLTMTIPAVVANTSKLVTLPVPIGVPHGHTGHVRFLTLVGHLPQNFSKQRRQSLNQRKMSSSGKLLLISGGDGYEDFRSTASSEVAGREDSTNHLLLWHV</sequence>
<dbReference type="EMBL" id="GGMR01010132">
    <property type="protein sequence ID" value="MBY22751.1"/>
    <property type="molecule type" value="Transcribed_RNA"/>
</dbReference>
<dbReference type="PANTHER" id="PTHR12877">
    <property type="entry name" value="RHO GUANINE NUCLEOTIDE EXCHANGE FACTOR"/>
    <property type="match status" value="1"/>
</dbReference>
<evidence type="ECO:0000256" key="1">
    <source>
        <dbReference type="ARBA" id="ARBA00022658"/>
    </source>
</evidence>
<feature type="transmembrane region" description="Helical" evidence="2">
    <location>
        <begin position="7"/>
        <end position="28"/>
    </location>
</feature>
<dbReference type="GO" id="GO:0005085">
    <property type="term" value="F:guanyl-nucleotide exchange factor activity"/>
    <property type="evidence" value="ECO:0007669"/>
    <property type="project" value="UniProtKB-KW"/>
</dbReference>
<dbReference type="InterPro" id="IPR039919">
    <property type="entry name" value="ARHGEF10/ARHGEF17"/>
</dbReference>
<evidence type="ECO:0000256" key="2">
    <source>
        <dbReference type="SAM" id="Phobius"/>
    </source>
</evidence>
<protein>
    <submittedName>
        <fullName evidence="3">Rho guanine nucleotide exchange factor 17</fullName>
    </submittedName>
</protein>
<keyword evidence="1" id="KW-0344">Guanine-nucleotide releasing factor</keyword>
<dbReference type="Pfam" id="PF19056">
    <property type="entry name" value="WD40_2"/>
    <property type="match status" value="1"/>
</dbReference>
<dbReference type="GO" id="GO:0030036">
    <property type="term" value="P:actin cytoskeleton organization"/>
    <property type="evidence" value="ECO:0007669"/>
    <property type="project" value="TreeGrafter"/>
</dbReference>
<gene>
    <name evidence="3" type="primary">Arhgef17</name>
    <name evidence="3" type="ORF">g.145175</name>
</gene>
<keyword evidence="2" id="KW-0812">Transmembrane</keyword>
<organism evidence="3">
    <name type="scientific">Schizaphis graminum</name>
    <name type="common">Green bug aphid</name>
    <dbReference type="NCBI Taxonomy" id="13262"/>
    <lineage>
        <taxon>Eukaryota</taxon>
        <taxon>Metazoa</taxon>
        <taxon>Ecdysozoa</taxon>
        <taxon>Arthropoda</taxon>
        <taxon>Hexapoda</taxon>
        <taxon>Insecta</taxon>
        <taxon>Pterygota</taxon>
        <taxon>Neoptera</taxon>
        <taxon>Paraneoptera</taxon>
        <taxon>Hemiptera</taxon>
        <taxon>Sternorrhyncha</taxon>
        <taxon>Aphidomorpha</taxon>
        <taxon>Aphidoidea</taxon>
        <taxon>Aphididae</taxon>
        <taxon>Aphidini</taxon>
        <taxon>Schizaphis</taxon>
    </lineage>
</organism>
<reference evidence="3" key="1">
    <citation type="submission" date="2018-04" db="EMBL/GenBank/DDBJ databases">
        <title>Transcriptome of Schizaphis graminum biotype I.</title>
        <authorList>
            <person name="Scully E.D."/>
            <person name="Geib S.M."/>
            <person name="Palmer N.A."/>
            <person name="Koch K."/>
            <person name="Bradshaw J."/>
            <person name="Heng-Moss T."/>
            <person name="Sarath G."/>
        </authorList>
    </citation>
    <scope>NUCLEOTIDE SEQUENCE</scope>
</reference>
<keyword evidence="2" id="KW-0472">Membrane</keyword>
<evidence type="ECO:0000313" key="3">
    <source>
        <dbReference type="EMBL" id="MBY22751.1"/>
    </source>
</evidence>
<accession>A0A2S2NZT3</accession>
<name>A0A2S2NZT3_SCHGA</name>